<keyword evidence="1" id="KW-0472">Membrane</keyword>
<keyword evidence="1" id="KW-1133">Transmembrane helix</keyword>
<dbReference type="RefSeq" id="WP_260593971.1">
    <property type="nucleotide sequence ID" value="NZ_CP104003.1"/>
</dbReference>
<evidence type="ECO:0000259" key="2">
    <source>
        <dbReference type="Pfam" id="PF02517"/>
    </source>
</evidence>
<feature type="transmembrane region" description="Helical" evidence="1">
    <location>
        <begin position="47"/>
        <end position="66"/>
    </location>
</feature>
<organism evidence="3 4">
    <name type="scientific">Salinirubellus salinus</name>
    <dbReference type="NCBI Taxonomy" id="1364945"/>
    <lineage>
        <taxon>Archaea</taxon>
        <taxon>Methanobacteriati</taxon>
        <taxon>Methanobacteriota</taxon>
        <taxon>Stenosarchaea group</taxon>
        <taxon>Halobacteria</taxon>
        <taxon>Halobacteriales</taxon>
        <taxon>Natronomonadaceae</taxon>
        <taxon>Salinirubellus</taxon>
    </lineage>
</organism>
<dbReference type="GO" id="GO:0008237">
    <property type="term" value="F:metallopeptidase activity"/>
    <property type="evidence" value="ECO:0007669"/>
    <property type="project" value="UniProtKB-KW"/>
</dbReference>
<evidence type="ECO:0000313" key="4">
    <source>
        <dbReference type="Proteomes" id="UP001057580"/>
    </source>
</evidence>
<evidence type="ECO:0000313" key="3">
    <source>
        <dbReference type="EMBL" id="UWM54933.1"/>
    </source>
</evidence>
<feature type="domain" description="CAAX prenyl protease 2/Lysostaphin resistance protein A-like" evidence="2">
    <location>
        <begin position="118"/>
        <end position="193"/>
    </location>
</feature>
<feature type="transmembrane region" description="Helical" evidence="1">
    <location>
        <begin position="16"/>
        <end position="35"/>
    </location>
</feature>
<dbReference type="GO" id="GO:0080120">
    <property type="term" value="P:CAAX-box protein maturation"/>
    <property type="evidence" value="ECO:0007669"/>
    <property type="project" value="UniProtKB-ARBA"/>
</dbReference>
<keyword evidence="1" id="KW-0812">Transmembrane</keyword>
<sequence>MAPVAALRRGLARTTWVQRALFSGFLLALVWTEWHTSGLGSRVGKDLLVYLAAPAGLAALHGKHLGWRVDRTALRNTLLLALFVLPFYLVGSSLPSVREFYPMWGATKETYLVHSVQQFLVVVAAETYYRGLLCVGVRDIGRKAAFISPVIYAFHHLGKPPIELVLSGPTDVLFGLVDYESNSILPSVVAHGLGLALLDWLVLHDPVIPTETVLSWLRWIPLPL</sequence>
<dbReference type="EMBL" id="CP104003">
    <property type="protein sequence ID" value="UWM54933.1"/>
    <property type="molecule type" value="Genomic_DNA"/>
</dbReference>
<feature type="transmembrane region" description="Helical" evidence="1">
    <location>
        <begin position="73"/>
        <end position="91"/>
    </location>
</feature>
<reference evidence="3" key="1">
    <citation type="submission" date="2022-09" db="EMBL/GenBank/DDBJ databases">
        <title>Diverse halophilic archaea isolated from saline environments.</title>
        <authorList>
            <person name="Cui H.-L."/>
        </authorList>
    </citation>
    <scope>NUCLEOTIDE SEQUENCE</scope>
    <source>
        <strain evidence="3">ZS-35-S2</strain>
    </source>
</reference>
<dbReference type="AlphaFoldDB" id="A0A9E7UB87"/>
<name>A0A9E7UB87_9EURY</name>
<keyword evidence="3" id="KW-0645">Protease</keyword>
<accession>A0A9E7UB87</accession>
<dbReference type="KEGG" id="ssai:N0B31_01335"/>
<proteinExistence type="predicted"/>
<protein>
    <submittedName>
        <fullName evidence="3">CPBP family intramembrane metalloprotease</fullName>
    </submittedName>
</protein>
<dbReference type="Proteomes" id="UP001057580">
    <property type="component" value="Chromosome"/>
</dbReference>
<dbReference type="GeneID" id="74941023"/>
<dbReference type="InterPro" id="IPR003675">
    <property type="entry name" value="Rce1/LyrA-like_dom"/>
</dbReference>
<dbReference type="GO" id="GO:0004175">
    <property type="term" value="F:endopeptidase activity"/>
    <property type="evidence" value="ECO:0007669"/>
    <property type="project" value="UniProtKB-ARBA"/>
</dbReference>
<keyword evidence="4" id="KW-1185">Reference proteome</keyword>
<keyword evidence="3" id="KW-0482">Metalloprotease</keyword>
<gene>
    <name evidence="3" type="ORF">N0B31_01335</name>
</gene>
<keyword evidence="3" id="KW-0378">Hydrolase</keyword>
<evidence type="ECO:0000256" key="1">
    <source>
        <dbReference type="SAM" id="Phobius"/>
    </source>
</evidence>
<dbReference type="Pfam" id="PF02517">
    <property type="entry name" value="Rce1-like"/>
    <property type="match status" value="1"/>
</dbReference>